<organism evidence="2 3">
    <name type="scientific">Parachaetomium inaequale</name>
    <dbReference type="NCBI Taxonomy" id="2588326"/>
    <lineage>
        <taxon>Eukaryota</taxon>
        <taxon>Fungi</taxon>
        <taxon>Dikarya</taxon>
        <taxon>Ascomycota</taxon>
        <taxon>Pezizomycotina</taxon>
        <taxon>Sordariomycetes</taxon>
        <taxon>Sordariomycetidae</taxon>
        <taxon>Sordariales</taxon>
        <taxon>Chaetomiaceae</taxon>
        <taxon>Parachaetomium</taxon>
    </lineage>
</organism>
<proteinExistence type="predicted"/>
<dbReference type="EMBL" id="MU854406">
    <property type="protein sequence ID" value="KAK4039234.1"/>
    <property type="molecule type" value="Genomic_DNA"/>
</dbReference>
<dbReference type="AlphaFoldDB" id="A0AAN6PDZ5"/>
<gene>
    <name evidence="2" type="ORF">C8A01DRAFT_47258</name>
</gene>
<evidence type="ECO:0000256" key="1">
    <source>
        <dbReference type="SAM" id="MobiDB-lite"/>
    </source>
</evidence>
<keyword evidence="3" id="KW-1185">Reference proteome</keyword>
<protein>
    <submittedName>
        <fullName evidence="2">Uncharacterized protein</fullName>
    </submittedName>
</protein>
<accession>A0AAN6PDZ5</accession>
<comment type="caution">
    <text evidence="2">The sequence shown here is derived from an EMBL/GenBank/DDBJ whole genome shotgun (WGS) entry which is preliminary data.</text>
</comment>
<feature type="region of interest" description="Disordered" evidence="1">
    <location>
        <begin position="565"/>
        <end position="596"/>
    </location>
</feature>
<evidence type="ECO:0000313" key="2">
    <source>
        <dbReference type="EMBL" id="KAK4039234.1"/>
    </source>
</evidence>
<reference evidence="3" key="1">
    <citation type="journal article" date="2023" name="Mol. Phylogenet. Evol.">
        <title>Genome-scale phylogeny and comparative genomics of the fungal order Sordariales.</title>
        <authorList>
            <person name="Hensen N."/>
            <person name="Bonometti L."/>
            <person name="Westerberg I."/>
            <person name="Brannstrom I.O."/>
            <person name="Guillou S."/>
            <person name="Cros-Aarteil S."/>
            <person name="Calhoun S."/>
            <person name="Haridas S."/>
            <person name="Kuo A."/>
            <person name="Mondo S."/>
            <person name="Pangilinan J."/>
            <person name="Riley R."/>
            <person name="LaButti K."/>
            <person name="Andreopoulos B."/>
            <person name="Lipzen A."/>
            <person name="Chen C."/>
            <person name="Yan M."/>
            <person name="Daum C."/>
            <person name="Ng V."/>
            <person name="Clum A."/>
            <person name="Steindorff A."/>
            <person name="Ohm R.A."/>
            <person name="Martin F."/>
            <person name="Silar P."/>
            <person name="Natvig D.O."/>
            <person name="Lalanne C."/>
            <person name="Gautier V."/>
            <person name="Ament-Velasquez S.L."/>
            <person name="Kruys A."/>
            <person name="Hutchinson M.I."/>
            <person name="Powell A.J."/>
            <person name="Barry K."/>
            <person name="Miller A.N."/>
            <person name="Grigoriev I.V."/>
            <person name="Debuchy R."/>
            <person name="Gladieux P."/>
            <person name="Hiltunen Thoren M."/>
            <person name="Johannesson H."/>
        </authorList>
    </citation>
    <scope>NUCLEOTIDE SEQUENCE [LARGE SCALE GENOMIC DNA]</scope>
    <source>
        <strain evidence="3">CBS 284.82</strain>
    </source>
</reference>
<evidence type="ECO:0000313" key="3">
    <source>
        <dbReference type="Proteomes" id="UP001303115"/>
    </source>
</evidence>
<name>A0AAN6PDZ5_9PEZI</name>
<feature type="compositionally biased region" description="Polar residues" evidence="1">
    <location>
        <begin position="576"/>
        <end position="588"/>
    </location>
</feature>
<sequence length="596" mass="66306">MDDAVRLSPESFRAIYEESFRLWSGLYLSAAENWKTPLPDSYISAHDAFSQHPSFPPGLRLNHTKFTNHSRQQLQIGVAASSPIPLSTAKTPERDSTYASWFARGDQNYLSVLVLAWAYVLSARWTELMPNHCTLRYTSSQANVDQLIVDVDIADASPDEARWWAAVLAPGQGWQATLALGQNTFWSPWSVQLESSPRFSLSGREVPTASPSPPYAATAPSFSEAIRFLDLFCIRHNVADQSHAALAAVLLFPSMRGSQALQLPAPVVRYGEESTQVTLSPASNPHTASDCGPRDGWRHPESHLDRLITVSCHTKGIRPMLLSVFYEPSIECNSATPWLQGAIAAIDSLGQDDPLVLGRMFMDRLPGVAFLWLGATVLGLQKKLLRDVRFGLIPIDLHAAAWSGTVQSFIQQPVSDPLVADGYVTRADQCRLLFLCHSGSHDRVPVCQWAPFGATHLAHTDLEIRAHAECRGHGLQYQGLLWDCDDDKVAAQPARSVDVSSRLDGPLRPQVEIGGKQVPIFYGELNRKKEFVSENATRNIFGWLRIEGYAPDERKIREHEWFEMLESDEDEDPDINKSNKTPKSSARRQSLLLHPV</sequence>
<dbReference type="Proteomes" id="UP001303115">
    <property type="component" value="Unassembled WGS sequence"/>
</dbReference>